<evidence type="ECO:0000313" key="2">
    <source>
        <dbReference type="Proteomes" id="UP000001340"/>
    </source>
</evidence>
<accession>A0A0E2DB06</accession>
<reference evidence="1 2" key="1">
    <citation type="submission" date="2012-10" db="EMBL/GenBank/DDBJ databases">
        <authorList>
            <person name="Harkins D.M."/>
            <person name="Durkin A.S."/>
            <person name="Brinkac L.M."/>
            <person name="Haft D.H."/>
            <person name="Selengut J.D."/>
            <person name="Sanka R."/>
            <person name="DePew J."/>
            <person name="Purushe J."/>
            <person name="Chanthongthip A."/>
            <person name="Lattana O."/>
            <person name="Phetsouvanh R."/>
            <person name="Newton P.N."/>
            <person name="Vinetz J.M."/>
            <person name="Sutton G.G."/>
            <person name="Nierman W.C."/>
            <person name="Fouts D.E."/>
        </authorList>
    </citation>
    <scope>NUCLEOTIDE SEQUENCE [LARGE SCALE GENOMIC DNA]</scope>
    <source>
        <strain evidence="1 2">UI 12758</strain>
    </source>
</reference>
<gene>
    <name evidence="1" type="ORF">LEP1GSC105_4274</name>
</gene>
<proteinExistence type="predicted"/>
<evidence type="ECO:0000313" key="1">
    <source>
        <dbReference type="EMBL" id="EKR56625.1"/>
    </source>
</evidence>
<comment type="caution">
    <text evidence="1">The sequence shown here is derived from an EMBL/GenBank/DDBJ whole genome shotgun (WGS) entry which is preliminary data.</text>
</comment>
<dbReference type="Proteomes" id="UP000001340">
    <property type="component" value="Unassembled WGS sequence"/>
</dbReference>
<dbReference type="RefSeq" id="WP_000071975.1">
    <property type="nucleotide sequence ID" value="NZ_AHNR02000014.1"/>
</dbReference>
<organism evidence="1 2">
    <name type="scientific">Leptospira interrogans str. UI 12758</name>
    <dbReference type="NCBI Taxonomy" id="1049938"/>
    <lineage>
        <taxon>Bacteria</taxon>
        <taxon>Pseudomonadati</taxon>
        <taxon>Spirochaetota</taxon>
        <taxon>Spirochaetia</taxon>
        <taxon>Leptospirales</taxon>
        <taxon>Leptospiraceae</taxon>
        <taxon>Leptospira</taxon>
    </lineage>
</organism>
<sequence>MSNSSSILPIQAAELIGNRDGKVFSLPLLAYKIQEDVDQLTYIEALSYGIIGKGKNMDEATEDFIETMKLYIQKLASTSKIISLTPSDPEKINIFKELYLKDKLSNLKSTSSLSSIDTLKKLDPTNLQLAI</sequence>
<protein>
    <submittedName>
        <fullName evidence="1">Uncharacterized protein</fullName>
    </submittedName>
</protein>
<dbReference type="EMBL" id="AHNR02000014">
    <property type="protein sequence ID" value="EKR56625.1"/>
    <property type="molecule type" value="Genomic_DNA"/>
</dbReference>
<name>A0A0E2DB06_LEPIR</name>
<dbReference type="AlphaFoldDB" id="A0A0E2DB06"/>